<dbReference type="PANTHER" id="PTHR31151">
    <property type="entry name" value="PROLINE-TRNA LIGASE (DUF1680)"/>
    <property type="match status" value="1"/>
</dbReference>
<feature type="domain" description="Non-reducing end beta-L-arabinofuranosidase-like GH127 middle" evidence="3">
    <location>
        <begin position="433"/>
        <end position="530"/>
    </location>
</feature>
<organism evidence="4 5">
    <name type="scientific">Bacteroides stercorirosoris</name>
    <dbReference type="NCBI Taxonomy" id="871324"/>
    <lineage>
        <taxon>Bacteria</taxon>
        <taxon>Pseudomonadati</taxon>
        <taxon>Bacteroidota</taxon>
        <taxon>Bacteroidia</taxon>
        <taxon>Bacteroidales</taxon>
        <taxon>Bacteroidaceae</taxon>
        <taxon>Bacteroides</taxon>
    </lineage>
</organism>
<feature type="signal peptide" evidence="1">
    <location>
        <begin position="1"/>
        <end position="20"/>
    </location>
</feature>
<name>A0A413H6K4_9BACE</name>
<dbReference type="Proteomes" id="UP000286075">
    <property type="component" value="Unassembled WGS sequence"/>
</dbReference>
<evidence type="ECO:0000259" key="3">
    <source>
        <dbReference type="Pfam" id="PF20736"/>
    </source>
</evidence>
<dbReference type="OrthoDB" id="9757939at2"/>
<feature type="chain" id="PRO_5019277397" description="DUF1680 family protein" evidence="1">
    <location>
        <begin position="21"/>
        <end position="685"/>
    </location>
</feature>
<evidence type="ECO:0000259" key="2">
    <source>
        <dbReference type="Pfam" id="PF07944"/>
    </source>
</evidence>
<dbReference type="EMBL" id="QSCF01000012">
    <property type="protein sequence ID" value="RGX79047.1"/>
    <property type="molecule type" value="Genomic_DNA"/>
</dbReference>
<gene>
    <name evidence="4" type="ORF">DXA68_09305</name>
</gene>
<evidence type="ECO:0000313" key="5">
    <source>
        <dbReference type="Proteomes" id="UP000286075"/>
    </source>
</evidence>
<dbReference type="AlphaFoldDB" id="A0A413H6K4"/>
<feature type="domain" description="Non-reducing end beta-L-arabinofuranosidase-like GH127 catalytic" evidence="2">
    <location>
        <begin position="101"/>
        <end position="419"/>
    </location>
</feature>
<dbReference type="InterPro" id="IPR049046">
    <property type="entry name" value="Beta-AFase-like_GH127_middle"/>
</dbReference>
<sequence>MNRNRILLLLLFVLALFPNAKQIVAQTAIAMNYRNNLYPLQRKPYVELPIGSIKPSGWLKEMLIRQRNGMSSSLDILYPKVMGERNGWLGGDGDQWERGPYWIDGLLPLAYILDDDSLKQKVQPWIEWALASQREDGFFGPSRNYEPEEGLQRNNSEDWWPRMVVLKIMKQYYSATQDGRVLTFLSNYFRYQLQTLPHTPLGNWTFWAEYRACDNLQVVYWLYNITGESFLLDLGKLLHQQSYNYVDMFWHRDDLTRINTIHGVNLAQGIKEPVIYYQQDPDSLYICAVKKAFADIRKYHGQPQGMYGADEALHGNKPTQGAELCSIVELMYSLESMLEITGDIQFADHLEKLAFNALPTQISDDFMTRQYFQQPNQVMLTRHMHNFDINHGETDIVFGFLSGYPCCTSNLHQGWPKFTQNLWYATADNGLAALVYAPSEATVSVADGIPVKVTERTHYPMNHTVSFDLEFPDVQVQSASFPFHLRIPSWCTQAEIRINGVLYRKVAGNTIEIIKREWKDGDSLELTLPMRVQTSEWYENSVAIERGPLVYALKIGEKWVKKPVKDNPAKYGDCYYEVLPTTQWNYGLVDFTGKPMEEVFTVIEHTDKMETDFPWSQENAPVEIKVKAKRIPSWQLYNEMAGPQPYSRMIYGMDNDGLPEEDITLIPYGCTTLRITEFPVLRRMQ</sequence>
<dbReference type="Pfam" id="PF20736">
    <property type="entry name" value="Glyco_hydro127M"/>
    <property type="match status" value="1"/>
</dbReference>
<dbReference type="SUPFAM" id="SSF48208">
    <property type="entry name" value="Six-hairpin glycosidases"/>
    <property type="match status" value="1"/>
</dbReference>
<dbReference type="PANTHER" id="PTHR31151:SF0">
    <property type="entry name" value="PROLINE-TRNA LIGASE (DUF1680)"/>
    <property type="match status" value="1"/>
</dbReference>
<keyword evidence="1" id="KW-0732">Signal</keyword>
<reference evidence="4 5" key="1">
    <citation type="submission" date="2018-08" db="EMBL/GenBank/DDBJ databases">
        <title>A genome reference for cultivated species of the human gut microbiota.</title>
        <authorList>
            <person name="Zou Y."/>
            <person name="Xue W."/>
            <person name="Luo G."/>
        </authorList>
    </citation>
    <scope>NUCLEOTIDE SEQUENCE [LARGE SCALE GENOMIC DNA]</scope>
    <source>
        <strain evidence="4 5">OF03-9BH</strain>
    </source>
</reference>
<dbReference type="RefSeq" id="WP_117987343.1">
    <property type="nucleotide sequence ID" value="NZ_CABMFG010000012.1"/>
</dbReference>
<protein>
    <recommendedName>
        <fullName evidence="6">DUF1680 family protein</fullName>
    </recommendedName>
</protein>
<evidence type="ECO:0000313" key="4">
    <source>
        <dbReference type="EMBL" id="RGX79047.1"/>
    </source>
</evidence>
<proteinExistence type="predicted"/>
<dbReference type="InterPro" id="IPR012878">
    <property type="entry name" value="Beta-AFase-like_GH127_cat"/>
</dbReference>
<evidence type="ECO:0008006" key="6">
    <source>
        <dbReference type="Google" id="ProtNLM"/>
    </source>
</evidence>
<dbReference type="GO" id="GO:0005975">
    <property type="term" value="P:carbohydrate metabolic process"/>
    <property type="evidence" value="ECO:0007669"/>
    <property type="project" value="InterPro"/>
</dbReference>
<comment type="caution">
    <text evidence="4">The sequence shown here is derived from an EMBL/GenBank/DDBJ whole genome shotgun (WGS) entry which is preliminary data.</text>
</comment>
<accession>A0A413H6K4</accession>
<dbReference type="InterPro" id="IPR008928">
    <property type="entry name" value="6-hairpin_glycosidase_sf"/>
</dbReference>
<dbReference type="Pfam" id="PF07944">
    <property type="entry name" value="Beta-AFase-like_GH127_cat"/>
    <property type="match status" value="1"/>
</dbReference>
<evidence type="ECO:0000256" key="1">
    <source>
        <dbReference type="SAM" id="SignalP"/>
    </source>
</evidence>